<keyword evidence="4" id="KW-0677">Repeat</keyword>
<dbReference type="AlphaFoldDB" id="A0A816MS65"/>
<evidence type="ECO:0000256" key="1">
    <source>
        <dbReference type="ARBA" id="ARBA00004496"/>
    </source>
</evidence>
<dbReference type="SUPFAM" id="SSF52058">
    <property type="entry name" value="L domain-like"/>
    <property type="match status" value="1"/>
</dbReference>
<name>A0A816MS65_9BILA</name>
<evidence type="ECO:0000256" key="3">
    <source>
        <dbReference type="ARBA" id="ARBA00022614"/>
    </source>
</evidence>
<protein>
    <recommendedName>
        <fullName evidence="7">Leucine-rich repeat-containing protein 51</fullName>
    </recommendedName>
</protein>
<dbReference type="EMBL" id="CAJNRE010003271">
    <property type="protein sequence ID" value="CAF2014487.1"/>
    <property type="molecule type" value="Genomic_DNA"/>
</dbReference>
<evidence type="ECO:0000256" key="4">
    <source>
        <dbReference type="ARBA" id="ARBA00022737"/>
    </source>
</evidence>
<evidence type="ECO:0000313" key="5">
    <source>
        <dbReference type="EMBL" id="CAF2014487.1"/>
    </source>
</evidence>
<comment type="subcellular location">
    <subcellularLocation>
        <location evidence="1">Cytoplasm</location>
    </subcellularLocation>
</comment>
<evidence type="ECO:0000313" key="6">
    <source>
        <dbReference type="Proteomes" id="UP000663824"/>
    </source>
</evidence>
<keyword evidence="3" id="KW-0433">Leucine-rich repeat</keyword>
<dbReference type="GO" id="GO:0005737">
    <property type="term" value="C:cytoplasm"/>
    <property type="evidence" value="ECO:0007669"/>
    <property type="project" value="UniProtKB-SubCell"/>
</dbReference>
<proteinExistence type="predicted"/>
<dbReference type="Gene3D" id="3.80.10.10">
    <property type="entry name" value="Ribonuclease Inhibitor"/>
    <property type="match status" value="1"/>
</dbReference>
<sequence length="208" mass="23896">MNSLSRLKNSLANIQKRIDDTAEFYPTLDYSFHDAETLEDAVSTRPRVLSGGPQVVREGNQYYSYGINLNHNKLHGPLETLPKFVREIFINPDALSVIDLSCNQFAEVPIAIKQFISLTHFYFHKNLIVDIREIRKLSTLKQLKFLTLNGNPIEDDIPYLRSYVLCTLPGLRNFNRTTISRSDLKISIIWKTTNKNLLSKTLKIPTIN</sequence>
<dbReference type="InterPro" id="IPR032675">
    <property type="entry name" value="LRR_dom_sf"/>
</dbReference>
<evidence type="ECO:0008006" key="7">
    <source>
        <dbReference type="Google" id="ProtNLM"/>
    </source>
</evidence>
<accession>A0A816MS65</accession>
<evidence type="ECO:0000256" key="2">
    <source>
        <dbReference type="ARBA" id="ARBA00022490"/>
    </source>
</evidence>
<gene>
    <name evidence="5" type="ORF">MBJ925_LOCUS8890</name>
</gene>
<organism evidence="5 6">
    <name type="scientific">Rotaria magnacalcarata</name>
    <dbReference type="NCBI Taxonomy" id="392030"/>
    <lineage>
        <taxon>Eukaryota</taxon>
        <taxon>Metazoa</taxon>
        <taxon>Spiralia</taxon>
        <taxon>Gnathifera</taxon>
        <taxon>Rotifera</taxon>
        <taxon>Eurotatoria</taxon>
        <taxon>Bdelloidea</taxon>
        <taxon>Philodinida</taxon>
        <taxon>Philodinidae</taxon>
        <taxon>Rotaria</taxon>
    </lineage>
</organism>
<reference evidence="5" key="1">
    <citation type="submission" date="2021-02" db="EMBL/GenBank/DDBJ databases">
        <authorList>
            <person name="Nowell W R."/>
        </authorList>
    </citation>
    <scope>NUCLEOTIDE SEQUENCE</scope>
</reference>
<dbReference type="PANTHER" id="PTHR46545">
    <property type="entry name" value="LEUCINE-RICH REPEAT-CONTAINING PROTEIN 51"/>
    <property type="match status" value="1"/>
</dbReference>
<keyword evidence="2" id="KW-0963">Cytoplasm</keyword>
<dbReference type="PANTHER" id="PTHR46545:SF1">
    <property type="entry name" value="LEUCINE-RICH REPEAT-CONTAINING PROTEIN 51"/>
    <property type="match status" value="1"/>
</dbReference>
<comment type="caution">
    <text evidence="5">The sequence shown here is derived from an EMBL/GenBank/DDBJ whole genome shotgun (WGS) entry which is preliminary data.</text>
</comment>
<dbReference type="Proteomes" id="UP000663824">
    <property type="component" value="Unassembled WGS sequence"/>
</dbReference>